<name>A0A453MRZ2_AEGTS</name>
<dbReference type="EnsemblPlants" id="AET6Gv20051600.22">
    <property type="protein sequence ID" value="AET6Gv20051600.22"/>
    <property type="gene ID" value="AET6Gv20051600"/>
</dbReference>
<sequence length="79" mass="8774">TRTCTHLASSAVKIRPSRAVPPIPLPSLVSFFSSADLFLCQWRPETLARCHAPTRSCRTMRRPVARAQAELGHCAPRFS</sequence>
<reference evidence="1" key="3">
    <citation type="journal article" date="2017" name="Nature">
        <title>Genome sequence of the progenitor of the wheat D genome Aegilops tauschii.</title>
        <authorList>
            <person name="Luo M.C."/>
            <person name="Gu Y.Q."/>
            <person name="Puiu D."/>
            <person name="Wang H."/>
            <person name="Twardziok S.O."/>
            <person name="Deal K.R."/>
            <person name="Huo N."/>
            <person name="Zhu T."/>
            <person name="Wang L."/>
            <person name="Wang Y."/>
            <person name="McGuire P.E."/>
            <person name="Liu S."/>
            <person name="Long H."/>
            <person name="Ramasamy R.K."/>
            <person name="Rodriguez J.C."/>
            <person name="Van S.L."/>
            <person name="Yuan L."/>
            <person name="Wang Z."/>
            <person name="Xia Z."/>
            <person name="Xiao L."/>
            <person name="Anderson O.D."/>
            <person name="Ouyang S."/>
            <person name="Liang Y."/>
            <person name="Zimin A.V."/>
            <person name="Pertea G."/>
            <person name="Qi P."/>
            <person name="Bennetzen J.L."/>
            <person name="Dai X."/>
            <person name="Dawson M.W."/>
            <person name="Muller H.G."/>
            <person name="Kugler K."/>
            <person name="Rivarola-Duarte L."/>
            <person name="Spannagl M."/>
            <person name="Mayer K.F.X."/>
            <person name="Lu F.H."/>
            <person name="Bevan M.W."/>
            <person name="Leroy P."/>
            <person name="Li P."/>
            <person name="You F.M."/>
            <person name="Sun Q."/>
            <person name="Liu Z."/>
            <person name="Lyons E."/>
            <person name="Wicker T."/>
            <person name="Salzberg S.L."/>
            <person name="Devos K.M."/>
            <person name="Dvorak J."/>
        </authorList>
    </citation>
    <scope>NUCLEOTIDE SEQUENCE [LARGE SCALE GENOMIC DNA]</scope>
    <source>
        <strain evidence="1">cv. AL8/78</strain>
    </source>
</reference>
<organism evidence="1 2">
    <name type="scientific">Aegilops tauschii subsp. strangulata</name>
    <name type="common">Goatgrass</name>
    <dbReference type="NCBI Taxonomy" id="200361"/>
    <lineage>
        <taxon>Eukaryota</taxon>
        <taxon>Viridiplantae</taxon>
        <taxon>Streptophyta</taxon>
        <taxon>Embryophyta</taxon>
        <taxon>Tracheophyta</taxon>
        <taxon>Spermatophyta</taxon>
        <taxon>Magnoliopsida</taxon>
        <taxon>Liliopsida</taxon>
        <taxon>Poales</taxon>
        <taxon>Poaceae</taxon>
        <taxon>BOP clade</taxon>
        <taxon>Pooideae</taxon>
        <taxon>Triticodae</taxon>
        <taxon>Triticeae</taxon>
        <taxon>Triticinae</taxon>
        <taxon>Aegilops</taxon>
    </lineage>
</organism>
<reference evidence="1" key="5">
    <citation type="journal article" date="2021" name="G3 (Bethesda)">
        <title>Aegilops tauschii genome assembly Aet v5.0 features greater sequence contiguity and improved annotation.</title>
        <authorList>
            <person name="Wang L."/>
            <person name="Zhu T."/>
            <person name="Rodriguez J.C."/>
            <person name="Deal K.R."/>
            <person name="Dubcovsky J."/>
            <person name="McGuire P.E."/>
            <person name="Lux T."/>
            <person name="Spannagl M."/>
            <person name="Mayer K.F.X."/>
            <person name="Baldrich P."/>
            <person name="Meyers B.C."/>
            <person name="Huo N."/>
            <person name="Gu Y.Q."/>
            <person name="Zhou H."/>
            <person name="Devos K.M."/>
            <person name="Bennetzen J.L."/>
            <person name="Unver T."/>
            <person name="Budak H."/>
            <person name="Gulick P.J."/>
            <person name="Galiba G."/>
            <person name="Kalapos B."/>
            <person name="Nelson D.R."/>
            <person name="Li P."/>
            <person name="You F.M."/>
            <person name="Luo M.C."/>
            <person name="Dvorak J."/>
        </authorList>
    </citation>
    <scope>NUCLEOTIDE SEQUENCE [LARGE SCALE GENOMIC DNA]</scope>
    <source>
        <strain evidence="1">cv. AL8/78</strain>
    </source>
</reference>
<proteinExistence type="predicted"/>
<accession>A0A453MRZ2</accession>
<evidence type="ECO:0000313" key="1">
    <source>
        <dbReference type="EnsemblPlants" id="AET6Gv20051600.22"/>
    </source>
</evidence>
<reference evidence="1" key="4">
    <citation type="submission" date="2019-03" db="UniProtKB">
        <authorList>
            <consortium name="EnsemblPlants"/>
        </authorList>
    </citation>
    <scope>IDENTIFICATION</scope>
</reference>
<reference evidence="2" key="2">
    <citation type="journal article" date="2017" name="Nat. Plants">
        <title>The Aegilops tauschii genome reveals multiple impacts of transposons.</title>
        <authorList>
            <person name="Zhao G."/>
            <person name="Zou C."/>
            <person name="Li K."/>
            <person name="Wang K."/>
            <person name="Li T."/>
            <person name="Gao L."/>
            <person name="Zhang X."/>
            <person name="Wang H."/>
            <person name="Yang Z."/>
            <person name="Liu X."/>
            <person name="Jiang W."/>
            <person name="Mao L."/>
            <person name="Kong X."/>
            <person name="Jiao Y."/>
            <person name="Jia J."/>
        </authorList>
    </citation>
    <scope>NUCLEOTIDE SEQUENCE [LARGE SCALE GENOMIC DNA]</scope>
    <source>
        <strain evidence="2">cv. AL8/78</strain>
    </source>
</reference>
<keyword evidence="2" id="KW-1185">Reference proteome</keyword>
<reference evidence="2" key="1">
    <citation type="journal article" date="2014" name="Science">
        <title>Ancient hybridizations among the ancestral genomes of bread wheat.</title>
        <authorList>
            <consortium name="International Wheat Genome Sequencing Consortium,"/>
            <person name="Marcussen T."/>
            <person name="Sandve S.R."/>
            <person name="Heier L."/>
            <person name="Spannagl M."/>
            <person name="Pfeifer M."/>
            <person name="Jakobsen K.S."/>
            <person name="Wulff B.B."/>
            <person name="Steuernagel B."/>
            <person name="Mayer K.F."/>
            <person name="Olsen O.A."/>
        </authorList>
    </citation>
    <scope>NUCLEOTIDE SEQUENCE [LARGE SCALE GENOMIC DNA]</scope>
    <source>
        <strain evidence="2">cv. AL8/78</strain>
    </source>
</reference>
<evidence type="ECO:0000313" key="2">
    <source>
        <dbReference type="Proteomes" id="UP000015105"/>
    </source>
</evidence>
<protein>
    <submittedName>
        <fullName evidence="1">Uncharacterized protein</fullName>
    </submittedName>
</protein>
<dbReference type="Proteomes" id="UP000015105">
    <property type="component" value="Chromosome 6D"/>
</dbReference>
<dbReference type="AlphaFoldDB" id="A0A453MRZ2"/>
<dbReference type="Gramene" id="AET6Gv20051600.22">
    <property type="protein sequence ID" value="AET6Gv20051600.22"/>
    <property type="gene ID" value="AET6Gv20051600"/>
</dbReference>